<dbReference type="AlphaFoldDB" id="A0A9Q0LFE9"/>
<dbReference type="PANTHER" id="PTHR23113">
    <property type="entry name" value="GUANINE NUCLEOTIDE EXCHANGE FACTOR"/>
    <property type="match status" value="1"/>
</dbReference>
<dbReference type="InterPro" id="IPR001895">
    <property type="entry name" value="RASGEF_cat_dom"/>
</dbReference>
<accession>A0A9Q0LFE9</accession>
<dbReference type="InterPro" id="IPR036964">
    <property type="entry name" value="RASGEF_cat_dom_sf"/>
</dbReference>
<dbReference type="Proteomes" id="UP001149090">
    <property type="component" value="Unassembled WGS sequence"/>
</dbReference>
<dbReference type="InterPro" id="IPR023578">
    <property type="entry name" value="Ras_GEF_dom_sf"/>
</dbReference>
<feature type="compositionally biased region" description="Low complexity" evidence="3">
    <location>
        <begin position="429"/>
        <end position="444"/>
    </location>
</feature>
<protein>
    <submittedName>
        <fullName evidence="5">Guanine nucleotide exchange factor</fullName>
    </submittedName>
</protein>
<keyword evidence="1 2" id="KW-0344">Guanine-nucleotide releasing factor</keyword>
<evidence type="ECO:0000256" key="2">
    <source>
        <dbReference type="PROSITE-ProRule" id="PRU00168"/>
    </source>
</evidence>
<evidence type="ECO:0000259" key="4">
    <source>
        <dbReference type="PROSITE" id="PS50009"/>
    </source>
</evidence>
<reference evidence="5" key="1">
    <citation type="submission" date="2022-10" db="EMBL/GenBank/DDBJ databases">
        <title>Novel sulphate-reducing endosymbionts in the free-living metamonad Anaeramoeba.</title>
        <authorList>
            <person name="Jerlstrom-Hultqvist J."/>
            <person name="Cepicka I."/>
            <person name="Gallot-Lavallee L."/>
            <person name="Salas-Leiva D."/>
            <person name="Curtis B.A."/>
            <person name="Zahonova K."/>
            <person name="Pipaliya S."/>
            <person name="Dacks J."/>
            <person name="Roger A.J."/>
        </authorList>
    </citation>
    <scope>NUCLEOTIDE SEQUENCE</scope>
    <source>
        <strain evidence="5">BMAN</strain>
    </source>
</reference>
<dbReference type="GO" id="GO:0007265">
    <property type="term" value="P:Ras protein signal transduction"/>
    <property type="evidence" value="ECO:0007669"/>
    <property type="project" value="TreeGrafter"/>
</dbReference>
<dbReference type="GO" id="GO:0005886">
    <property type="term" value="C:plasma membrane"/>
    <property type="evidence" value="ECO:0007669"/>
    <property type="project" value="TreeGrafter"/>
</dbReference>
<dbReference type="SUPFAM" id="SSF48366">
    <property type="entry name" value="Ras GEF"/>
    <property type="match status" value="1"/>
</dbReference>
<evidence type="ECO:0000313" key="5">
    <source>
        <dbReference type="EMBL" id="KAJ5070875.1"/>
    </source>
</evidence>
<proteinExistence type="predicted"/>
<dbReference type="SMART" id="SM00147">
    <property type="entry name" value="RasGEF"/>
    <property type="match status" value="1"/>
</dbReference>
<gene>
    <name evidence="5" type="ORF">M0811_01856</name>
</gene>
<feature type="region of interest" description="Disordered" evidence="3">
    <location>
        <begin position="813"/>
        <end position="835"/>
    </location>
</feature>
<evidence type="ECO:0000256" key="1">
    <source>
        <dbReference type="ARBA" id="ARBA00022658"/>
    </source>
</evidence>
<dbReference type="PANTHER" id="PTHR23113:SF368">
    <property type="entry name" value="CELL DIVISION CONTROL PROTEIN 25"/>
    <property type="match status" value="1"/>
</dbReference>
<dbReference type="Pfam" id="PF00617">
    <property type="entry name" value="RasGEF"/>
    <property type="match status" value="1"/>
</dbReference>
<keyword evidence="6" id="KW-1185">Reference proteome</keyword>
<feature type="region of interest" description="Disordered" evidence="3">
    <location>
        <begin position="862"/>
        <end position="884"/>
    </location>
</feature>
<evidence type="ECO:0000256" key="3">
    <source>
        <dbReference type="SAM" id="MobiDB-lite"/>
    </source>
</evidence>
<comment type="caution">
    <text evidence="5">The sequence shown here is derived from an EMBL/GenBank/DDBJ whole genome shotgun (WGS) entry which is preliminary data.</text>
</comment>
<organism evidence="5 6">
    <name type="scientific">Anaeramoeba ignava</name>
    <name type="common">Anaerobic marine amoeba</name>
    <dbReference type="NCBI Taxonomy" id="1746090"/>
    <lineage>
        <taxon>Eukaryota</taxon>
        <taxon>Metamonada</taxon>
        <taxon>Anaeramoebidae</taxon>
        <taxon>Anaeramoeba</taxon>
    </lineage>
</organism>
<feature type="compositionally biased region" description="Basic and acidic residues" evidence="3">
    <location>
        <begin position="813"/>
        <end position="830"/>
    </location>
</feature>
<dbReference type="Gene3D" id="1.10.840.10">
    <property type="entry name" value="Ras guanine-nucleotide exchange factors catalytic domain"/>
    <property type="match status" value="1"/>
</dbReference>
<dbReference type="InterPro" id="IPR008937">
    <property type="entry name" value="Ras-like_GEF"/>
</dbReference>
<dbReference type="EMBL" id="JAPDFW010000092">
    <property type="protein sequence ID" value="KAJ5070875.1"/>
    <property type="molecule type" value="Genomic_DNA"/>
</dbReference>
<feature type="domain" description="Ras-GEF" evidence="4">
    <location>
        <begin position="992"/>
        <end position="1229"/>
    </location>
</feature>
<sequence>MSEKLPRFFEQFSLKCQALILKTNKIEHALLFQKFILSENKYADKISGQMSNKDISKELILKSFISLIEERKNFDNSQFHEKNLFMLIYICSIDIIRSYFEKSDKLMQESNFKQITRNGLFKMLKIVEKQKSIPKEIILNFLTIIIQLSKKFLSIEDYKKIFSKVTELLQKNSGNENQMSQKDQNDNINHKIMEKEESLNPADFYKFKVFLQDFNHCSISVIPLETRFQDIMKFLQESRKISQKDAIFLSSDHPHYISTITTKSQVDNLTKNGEKLVFFMNGFFVKNDEFMDKYLSGFSLILKQKIDSINVLVAPLTSTDIAQSITTGTNITIRYLWKKMKKLRSENIEYGLQLSTFDHNKIKDFISQWSELSLDFSHILSSDDENQKYVAYPQFYAYNIDSSSVDTNLDNSDTNLDQELNSTDKNLDENSISNSNENLNINSNENSNENLNSINVDDIILENNQFGYWLNVESQNNISFYLDRIMTNYDLIIKFQPKPIIVHILLGLEKNNFSIHTFVVDCIVKISIIVEQILKQLNINFNDNLGFDIFLLKFSEQTKLKPEKQFAKEMMKQISQLILLDLNKNLFEQNVIPFSYLRIITYQKMIFEQKEPEKIEEINDKTHFWDEMIRLDDPKIVTVFGEIEKIEKQQFQEELKNRKESKKDQEKEANLDIFFQTKATSFNEAIKLITTPKTYSHFFEKMFIWVLPLITKEEELFVNKLIQRFYLPKSISIDSVEMEEIRLLIASILKRYIRYKCKINFEISEEEWNLLSNFTRNDLLRNSSQKLKNIGLKIELMMMKYCGKIREKKMEIENESNDQIKEKKAERTTETEDSNIEEDDWAMGLPIEPNQKHFDYTSQTISDTINDSDDVDNDDNYNNDMDDKNDNEKIISVFEETDEIFFNENINENKGKSVEDLLVNTINKSKGKRDDGTFLSVFLAALDTVWDDKKGNENKTILNEENEDFLQENLDLSESTSTNHVSMNEYFIFTTNVNDFAKQLSLVSLNNFRKIQIQEFFFGRWIRHKIIKNPENEKICENVLKMINNFNRLSDWVSLSILQEPKREKRVRLICRFTKLCDALRSLENYQDLMAVFSGLQNSSVFRLKNTWRHVPDKYRQILKDLDELTSVDRFKNLRNAHHNSKSAIVPYLGIYLSDFTILDEVPNRVVDDLINWGKFRRFFLTFYQISCFQKAKYRFLFNENLHNLFMLIPSEKVDPKLFLDLSLKIEPIN</sequence>
<evidence type="ECO:0000313" key="6">
    <source>
        <dbReference type="Proteomes" id="UP001149090"/>
    </source>
</evidence>
<feature type="region of interest" description="Disordered" evidence="3">
    <location>
        <begin position="421"/>
        <end position="444"/>
    </location>
</feature>
<feature type="compositionally biased region" description="Acidic residues" evidence="3">
    <location>
        <begin position="866"/>
        <end position="877"/>
    </location>
</feature>
<name>A0A9Q0LFE9_ANAIG</name>
<dbReference type="PROSITE" id="PS50009">
    <property type="entry name" value="RASGEF_CAT"/>
    <property type="match status" value="1"/>
</dbReference>
<dbReference type="GO" id="GO:0005085">
    <property type="term" value="F:guanyl-nucleotide exchange factor activity"/>
    <property type="evidence" value="ECO:0007669"/>
    <property type="project" value="UniProtKB-KW"/>
</dbReference>